<dbReference type="RefSeq" id="WP_146444095.1">
    <property type="nucleotide sequence ID" value="NZ_SJPR01000001.1"/>
</dbReference>
<evidence type="ECO:0000256" key="2">
    <source>
        <dbReference type="SAM" id="SignalP"/>
    </source>
</evidence>
<accession>A0A5C6AL93</accession>
<evidence type="ECO:0000256" key="1">
    <source>
        <dbReference type="ARBA" id="ARBA00022729"/>
    </source>
</evidence>
<name>A0A5C6AL93_9BACT</name>
<evidence type="ECO:0000313" key="4">
    <source>
        <dbReference type="Proteomes" id="UP000317421"/>
    </source>
</evidence>
<dbReference type="SUPFAM" id="SSF89392">
    <property type="entry name" value="Prokaryotic lipoproteins and lipoprotein localization factors"/>
    <property type="match status" value="1"/>
</dbReference>
<dbReference type="InterPro" id="IPR004564">
    <property type="entry name" value="OM_lipoprot_carrier_LolA-like"/>
</dbReference>
<dbReference type="CDD" id="cd16325">
    <property type="entry name" value="LolA"/>
    <property type="match status" value="1"/>
</dbReference>
<evidence type="ECO:0000313" key="3">
    <source>
        <dbReference type="EMBL" id="TWU00420.1"/>
    </source>
</evidence>
<feature type="signal peptide" evidence="2">
    <location>
        <begin position="1"/>
        <end position="20"/>
    </location>
</feature>
<gene>
    <name evidence="3" type="ORF">Pla108_13710</name>
</gene>
<feature type="chain" id="PRO_5022928001" evidence="2">
    <location>
        <begin position="21"/>
        <end position="277"/>
    </location>
</feature>
<dbReference type="AlphaFoldDB" id="A0A5C6AL93"/>
<proteinExistence type="predicted"/>
<keyword evidence="4" id="KW-1185">Reference proteome</keyword>
<sequence length="277" mass="30951" precursor="true">MLLRLAAVVLSLTAVAAARAQAPEGFELTAIEQAYLDQVLGQWETQSGQIETFSCDFTQLVYDNVFGPGNDESGQPIAKSEGYGAVSYQRPDKGSFHVKELLTWDAKERKRVANPNVVGEHWVCDGESVFEYKQEQKQLVVRPIPPEMQGKNIADGPLPFLFGAEADKLKARYWLRVDPRAPTGSIWLAAMPKRQQDAANYRSVELMLDSQRMLPTAMRVTAPDNSQTTYTFKLAEASINSRMTSLWNSLFAAPKTPWGWTRIVEEPQTAAAPVERR</sequence>
<dbReference type="Gene3D" id="2.50.20.10">
    <property type="entry name" value="Lipoprotein localisation LolA/LolB/LppX"/>
    <property type="match status" value="1"/>
</dbReference>
<dbReference type="EMBL" id="SJPR01000001">
    <property type="protein sequence ID" value="TWU00420.1"/>
    <property type="molecule type" value="Genomic_DNA"/>
</dbReference>
<dbReference type="Proteomes" id="UP000317421">
    <property type="component" value="Unassembled WGS sequence"/>
</dbReference>
<protein>
    <submittedName>
        <fullName evidence="3">Uncharacterized protein</fullName>
    </submittedName>
</protein>
<keyword evidence="1 2" id="KW-0732">Signal</keyword>
<comment type="caution">
    <text evidence="3">The sequence shown here is derived from an EMBL/GenBank/DDBJ whole genome shotgun (WGS) entry which is preliminary data.</text>
</comment>
<dbReference type="OrthoDB" id="243478at2"/>
<reference evidence="3 4" key="1">
    <citation type="submission" date="2019-02" db="EMBL/GenBank/DDBJ databases">
        <title>Deep-cultivation of Planctomycetes and their phenomic and genomic characterization uncovers novel biology.</title>
        <authorList>
            <person name="Wiegand S."/>
            <person name="Jogler M."/>
            <person name="Boedeker C."/>
            <person name="Pinto D."/>
            <person name="Vollmers J."/>
            <person name="Rivas-Marin E."/>
            <person name="Kohn T."/>
            <person name="Peeters S.H."/>
            <person name="Heuer A."/>
            <person name="Rast P."/>
            <person name="Oberbeckmann S."/>
            <person name="Bunk B."/>
            <person name="Jeske O."/>
            <person name="Meyerdierks A."/>
            <person name="Storesund J.E."/>
            <person name="Kallscheuer N."/>
            <person name="Luecker S."/>
            <person name="Lage O.M."/>
            <person name="Pohl T."/>
            <person name="Merkel B.J."/>
            <person name="Hornburger P."/>
            <person name="Mueller R.-W."/>
            <person name="Bruemmer F."/>
            <person name="Labrenz M."/>
            <person name="Spormann A.M."/>
            <person name="Op Den Camp H."/>
            <person name="Overmann J."/>
            <person name="Amann R."/>
            <person name="Jetten M.S.M."/>
            <person name="Mascher T."/>
            <person name="Medema M.H."/>
            <person name="Devos D.P."/>
            <person name="Kaster A.-K."/>
            <person name="Ovreas L."/>
            <person name="Rohde M."/>
            <person name="Galperin M.Y."/>
            <person name="Jogler C."/>
        </authorList>
    </citation>
    <scope>NUCLEOTIDE SEQUENCE [LARGE SCALE GENOMIC DNA]</scope>
    <source>
        <strain evidence="3 4">Pla108</strain>
    </source>
</reference>
<dbReference type="InterPro" id="IPR029046">
    <property type="entry name" value="LolA/LolB/LppX"/>
</dbReference>
<organism evidence="3 4">
    <name type="scientific">Botrimarina colliarenosi</name>
    <dbReference type="NCBI Taxonomy" id="2528001"/>
    <lineage>
        <taxon>Bacteria</taxon>
        <taxon>Pseudomonadati</taxon>
        <taxon>Planctomycetota</taxon>
        <taxon>Planctomycetia</taxon>
        <taxon>Pirellulales</taxon>
        <taxon>Lacipirellulaceae</taxon>
        <taxon>Botrimarina</taxon>
    </lineage>
</organism>